<dbReference type="InterPro" id="IPR036514">
    <property type="entry name" value="SGNH_hydro_sf"/>
</dbReference>
<name>A0ABQ3X7Z7_9ACTN</name>
<dbReference type="SUPFAM" id="SSF52266">
    <property type="entry name" value="SGNH hydrolase"/>
    <property type="match status" value="1"/>
</dbReference>
<evidence type="ECO:0000313" key="4">
    <source>
        <dbReference type="Proteomes" id="UP000612282"/>
    </source>
</evidence>
<dbReference type="InterPro" id="IPR013830">
    <property type="entry name" value="SGNH_hydro"/>
</dbReference>
<gene>
    <name evidence="3" type="ORF">Aco03nite_030330</name>
</gene>
<dbReference type="Gene3D" id="3.40.50.1110">
    <property type="entry name" value="SGNH hydrolase"/>
    <property type="match status" value="1"/>
</dbReference>
<dbReference type="Proteomes" id="UP000612282">
    <property type="component" value="Unassembled WGS sequence"/>
</dbReference>
<dbReference type="PANTHER" id="PTHR37834:SF2">
    <property type="entry name" value="ESTERASE, SGNH HYDROLASE-TYPE"/>
    <property type="match status" value="1"/>
</dbReference>
<dbReference type="Pfam" id="PF17996">
    <property type="entry name" value="CE2_N"/>
    <property type="match status" value="1"/>
</dbReference>
<reference evidence="3 4" key="1">
    <citation type="submission" date="2021-01" db="EMBL/GenBank/DDBJ databases">
        <title>Whole genome shotgun sequence of Actinoplanes couchii NBRC 106145.</title>
        <authorList>
            <person name="Komaki H."/>
            <person name="Tamura T."/>
        </authorList>
    </citation>
    <scope>NUCLEOTIDE SEQUENCE [LARGE SCALE GENOMIC DNA]</scope>
    <source>
        <strain evidence="3 4">NBRC 106145</strain>
    </source>
</reference>
<organism evidence="3 4">
    <name type="scientific">Actinoplanes couchii</name>
    <dbReference type="NCBI Taxonomy" id="403638"/>
    <lineage>
        <taxon>Bacteria</taxon>
        <taxon>Bacillati</taxon>
        <taxon>Actinomycetota</taxon>
        <taxon>Actinomycetes</taxon>
        <taxon>Micromonosporales</taxon>
        <taxon>Micromonosporaceae</taxon>
        <taxon>Actinoplanes</taxon>
    </lineage>
</organism>
<protein>
    <submittedName>
        <fullName evidence="3">Endoglucanase</fullName>
    </submittedName>
</protein>
<dbReference type="InterPro" id="IPR052762">
    <property type="entry name" value="PCW_deacetylase/CE"/>
</dbReference>
<dbReference type="RefSeq" id="WP_203795723.1">
    <property type="nucleotide sequence ID" value="NZ_BAAAQE010000036.1"/>
</dbReference>
<comment type="caution">
    <text evidence="3">The sequence shown here is derived from an EMBL/GenBank/DDBJ whole genome shotgun (WGS) entry which is preliminary data.</text>
</comment>
<feature type="domain" description="Carbohydrate esterase 2 N-terminal" evidence="2">
    <location>
        <begin position="32"/>
        <end position="133"/>
    </location>
</feature>
<dbReference type="Pfam" id="PF13472">
    <property type="entry name" value="Lipase_GDSL_2"/>
    <property type="match status" value="1"/>
</dbReference>
<keyword evidence="4" id="KW-1185">Reference proteome</keyword>
<evidence type="ECO:0000259" key="1">
    <source>
        <dbReference type="Pfam" id="PF13472"/>
    </source>
</evidence>
<dbReference type="Gene3D" id="2.60.120.260">
    <property type="entry name" value="Galactose-binding domain-like"/>
    <property type="match status" value="1"/>
</dbReference>
<dbReference type="PANTHER" id="PTHR37834">
    <property type="entry name" value="GDSL-LIKE LIPASE/ACYLHYDROLASE DOMAIN PROTEIN (AFU_ORTHOLOGUE AFUA_2G00620)"/>
    <property type="match status" value="1"/>
</dbReference>
<evidence type="ECO:0000259" key="2">
    <source>
        <dbReference type="Pfam" id="PF17996"/>
    </source>
</evidence>
<evidence type="ECO:0000313" key="3">
    <source>
        <dbReference type="EMBL" id="GID54629.1"/>
    </source>
</evidence>
<dbReference type="InterPro" id="IPR040794">
    <property type="entry name" value="CE2_N"/>
</dbReference>
<proteinExistence type="predicted"/>
<dbReference type="EMBL" id="BOMG01000042">
    <property type="protein sequence ID" value="GID54629.1"/>
    <property type="molecule type" value="Genomic_DNA"/>
</dbReference>
<feature type="domain" description="SGNH hydrolase-type esterase" evidence="1">
    <location>
        <begin position="145"/>
        <end position="324"/>
    </location>
</feature>
<accession>A0ABQ3X7Z7</accession>
<sequence length="341" mass="37263">MNLFLSVLMAGTLPIPATPPAQGTPTDRNIEYTGRWDTTDRTAYVPQWAGAYLRVGFTGTGVALEQRDTIDFWYSIDGGPYTLASQVSGTVDLTPEPLAEGRHTLLVSYRIVAGSYTGDARFQGLTLDDGAHTFRPQRKRQSAEFVGDSITAGYTSTNVALSAYPWIIGENLGVRHTQIALSGACLNELTAEESTRGIRCYGLEGRYPHVGFQDGAADWDFRRFRPDVVVVNIGTNDVGHGVSSADFRVAYEDFLADVRADNPRATILAVRIFKGWWAAETAEAVAARQAAGDRDIEFVDTTGWWDPATMTNDGTHPNDFGHQVLSGYLQPYVAAALDRRA</sequence>